<dbReference type="EMBL" id="ML992664">
    <property type="protein sequence ID" value="KAF2216648.1"/>
    <property type="molecule type" value="Genomic_DNA"/>
</dbReference>
<feature type="domain" description="Xylanolytic transcriptional activator regulatory" evidence="6">
    <location>
        <begin position="291"/>
        <end position="366"/>
    </location>
</feature>
<keyword evidence="4" id="KW-0539">Nucleus</keyword>
<dbReference type="PANTHER" id="PTHR46910">
    <property type="entry name" value="TRANSCRIPTION FACTOR PDR1"/>
    <property type="match status" value="1"/>
</dbReference>
<dbReference type="GO" id="GO:0003700">
    <property type="term" value="F:DNA-binding transcription factor activity"/>
    <property type="evidence" value="ECO:0007669"/>
    <property type="project" value="InterPro"/>
</dbReference>
<feature type="region of interest" description="Disordered" evidence="5">
    <location>
        <begin position="28"/>
        <end position="79"/>
    </location>
</feature>
<proteinExistence type="predicted"/>
<dbReference type="SMART" id="SM00906">
    <property type="entry name" value="Fungal_trans"/>
    <property type="match status" value="1"/>
</dbReference>
<feature type="region of interest" description="Disordered" evidence="5">
    <location>
        <begin position="630"/>
        <end position="657"/>
    </location>
</feature>
<dbReference type="Pfam" id="PF04082">
    <property type="entry name" value="Fungal_trans"/>
    <property type="match status" value="1"/>
</dbReference>
<dbReference type="GO" id="GO:0008270">
    <property type="term" value="F:zinc ion binding"/>
    <property type="evidence" value="ECO:0007669"/>
    <property type="project" value="InterPro"/>
</dbReference>
<keyword evidence="3" id="KW-0238">DNA-binding</keyword>
<dbReference type="Proteomes" id="UP000799539">
    <property type="component" value="Unassembled WGS sequence"/>
</dbReference>
<evidence type="ECO:0000256" key="1">
    <source>
        <dbReference type="ARBA" id="ARBA00004123"/>
    </source>
</evidence>
<evidence type="ECO:0000256" key="2">
    <source>
        <dbReference type="ARBA" id="ARBA00022723"/>
    </source>
</evidence>
<evidence type="ECO:0000256" key="3">
    <source>
        <dbReference type="ARBA" id="ARBA00023125"/>
    </source>
</evidence>
<name>A0A6A6FTX0_9PEZI</name>
<feature type="compositionally biased region" description="Low complexity" evidence="5">
    <location>
        <begin position="53"/>
        <end position="79"/>
    </location>
</feature>
<dbReference type="AlphaFoldDB" id="A0A6A6FTX0"/>
<evidence type="ECO:0000259" key="6">
    <source>
        <dbReference type="SMART" id="SM00906"/>
    </source>
</evidence>
<evidence type="ECO:0000313" key="7">
    <source>
        <dbReference type="EMBL" id="KAF2216648.1"/>
    </source>
</evidence>
<keyword evidence="8" id="KW-1185">Reference proteome</keyword>
<dbReference type="GO" id="GO:0005634">
    <property type="term" value="C:nucleus"/>
    <property type="evidence" value="ECO:0007669"/>
    <property type="project" value="UniProtKB-SubCell"/>
</dbReference>
<dbReference type="CDD" id="cd12148">
    <property type="entry name" value="fungal_TF_MHR"/>
    <property type="match status" value="1"/>
</dbReference>
<dbReference type="GO" id="GO:0006351">
    <property type="term" value="P:DNA-templated transcription"/>
    <property type="evidence" value="ECO:0007669"/>
    <property type="project" value="InterPro"/>
</dbReference>
<evidence type="ECO:0000256" key="4">
    <source>
        <dbReference type="ARBA" id="ARBA00023242"/>
    </source>
</evidence>
<dbReference type="InterPro" id="IPR050987">
    <property type="entry name" value="AtrR-like"/>
</dbReference>
<dbReference type="PANTHER" id="PTHR46910:SF3">
    <property type="entry name" value="HALOTOLERANCE PROTEIN 9-RELATED"/>
    <property type="match status" value="1"/>
</dbReference>
<dbReference type="GO" id="GO:0003677">
    <property type="term" value="F:DNA binding"/>
    <property type="evidence" value="ECO:0007669"/>
    <property type="project" value="UniProtKB-KW"/>
</dbReference>
<evidence type="ECO:0000256" key="5">
    <source>
        <dbReference type="SAM" id="MobiDB-lite"/>
    </source>
</evidence>
<dbReference type="InterPro" id="IPR007219">
    <property type="entry name" value="XnlR_reg_dom"/>
</dbReference>
<comment type="subcellular location">
    <subcellularLocation>
        <location evidence="1">Nucleus</location>
    </subcellularLocation>
</comment>
<sequence>MAWIVNADLHLGPAYVAHLEKKVKALQDELSRPPHSAEHMTASHEDPVAAKTPASSSSRPSPMNSSARPSLSSKSSDPSYIYPESVRSGSVKPAAGLTSFSETPVYLETLTAEPRAKAFGTDLLRQLFNFCNQIASSPNCPQNSSIKLVEALDNAHAIGESPVTSSPLIPERVITLRLVELAFSEAFQLWPFVDRAQIDRTLHRLYNTSSFGQEAGDTDELALVYAVLALGQRFDSTTPAAAEVRRIQGLQYFEAARELVPLSNCDRDLLAIQTVLCLALYLKAAPAPAKVHSYVAAAASAALRLGLHEEVVGFPRDESALRRRVWSALQAFDVYTSTALGVPCVTTVANTEQDSYPPLSTGSNSELVASDAHLQMLSILARAIDKTYRSKSARKSMGRGTFAVDQGAIQEASEELESWAHGCSVLLQAAVDMTRTQLCLAYAYDYAQLLLYSPFVHYLTMPEIDTASQPYLIGVKAVNAAVHAVQVAEFLHHKLQLHEAYFLTIDVLVYAAVVLLVVESGSTDVALVLEAMRAGRAAMELLLVLSLQSDTASQCWKALAVRSSRIAGNSGKSIDGSRTATRPPFRETGLRRAKAPGPIALPLTRPPMLYKADSLIDCTADTQKESLTAPFSGVFDPGEGSFDSNFSAEGGDLQLRP</sequence>
<organism evidence="7 8">
    <name type="scientific">Cercospora zeae-maydis SCOH1-5</name>
    <dbReference type="NCBI Taxonomy" id="717836"/>
    <lineage>
        <taxon>Eukaryota</taxon>
        <taxon>Fungi</taxon>
        <taxon>Dikarya</taxon>
        <taxon>Ascomycota</taxon>
        <taxon>Pezizomycotina</taxon>
        <taxon>Dothideomycetes</taxon>
        <taxon>Dothideomycetidae</taxon>
        <taxon>Mycosphaerellales</taxon>
        <taxon>Mycosphaerellaceae</taxon>
        <taxon>Cercospora</taxon>
    </lineage>
</organism>
<accession>A0A6A6FTX0</accession>
<evidence type="ECO:0000313" key="8">
    <source>
        <dbReference type="Proteomes" id="UP000799539"/>
    </source>
</evidence>
<reference evidence="7" key="1">
    <citation type="journal article" date="2020" name="Stud. Mycol.">
        <title>101 Dothideomycetes genomes: a test case for predicting lifestyles and emergence of pathogens.</title>
        <authorList>
            <person name="Haridas S."/>
            <person name="Albert R."/>
            <person name="Binder M."/>
            <person name="Bloem J."/>
            <person name="Labutti K."/>
            <person name="Salamov A."/>
            <person name="Andreopoulos B."/>
            <person name="Baker S."/>
            <person name="Barry K."/>
            <person name="Bills G."/>
            <person name="Bluhm B."/>
            <person name="Cannon C."/>
            <person name="Castanera R."/>
            <person name="Culley D."/>
            <person name="Daum C."/>
            <person name="Ezra D."/>
            <person name="Gonzalez J."/>
            <person name="Henrissat B."/>
            <person name="Kuo A."/>
            <person name="Liang C."/>
            <person name="Lipzen A."/>
            <person name="Lutzoni F."/>
            <person name="Magnuson J."/>
            <person name="Mondo S."/>
            <person name="Nolan M."/>
            <person name="Ohm R."/>
            <person name="Pangilinan J."/>
            <person name="Park H.-J."/>
            <person name="Ramirez L."/>
            <person name="Alfaro M."/>
            <person name="Sun H."/>
            <person name="Tritt A."/>
            <person name="Yoshinaga Y."/>
            <person name="Zwiers L.-H."/>
            <person name="Turgeon B."/>
            <person name="Goodwin S."/>
            <person name="Spatafora J."/>
            <person name="Crous P."/>
            <person name="Grigoriev I."/>
        </authorList>
    </citation>
    <scope>NUCLEOTIDE SEQUENCE</scope>
    <source>
        <strain evidence="7">SCOH1-5</strain>
    </source>
</reference>
<protein>
    <recommendedName>
        <fullName evidence="6">Xylanolytic transcriptional activator regulatory domain-containing protein</fullName>
    </recommendedName>
</protein>
<dbReference type="OrthoDB" id="422427at2759"/>
<gene>
    <name evidence="7" type="ORF">CERZMDRAFT_93938</name>
</gene>
<keyword evidence="2" id="KW-0479">Metal-binding</keyword>
<feature type="compositionally biased region" description="Basic and acidic residues" evidence="5">
    <location>
        <begin position="28"/>
        <end position="48"/>
    </location>
</feature>